<sequence>MTPAALKTYLEARKQLVERNLDIHLPAAHRPPQRLNAAIRHSLLGGGGKRLRPILLLAAGEAVGGGLEPLLPFACALECIHTYSLIHDDLPAMDDDDLRRGVPTCHKAFDEATAILAGDALLTYAFELAATPVTGQPDGVVLAMIAQLARDAGIHGMVGGQMLDMQAENRETTLAELQNIHVHKTGALIRASCLIGARLGGGDEGQIQRLNRFGEAFGLAFQITDDILDVTGDATIMGKSPGNDQKHQKASYPALMGLPQARQEAELMVNESLTALSSFSASADPLRALAGLLLDRTH</sequence>
<reference evidence="8 9" key="2">
    <citation type="submission" date="2024-09" db="EMBL/GenBank/DDBJ databases">
        <title>Draft genome sequence of Candidatus Magnetaquicoccaceae bacterium FCR-1.</title>
        <authorList>
            <person name="Shimoshige H."/>
            <person name="Shimamura S."/>
            <person name="Taoka A."/>
            <person name="Kobayashi H."/>
            <person name="Maekawa T."/>
        </authorList>
    </citation>
    <scope>NUCLEOTIDE SEQUENCE [LARGE SCALE GENOMIC DNA]</scope>
    <source>
        <strain evidence="8 9">FCR-1</strain>
    </source>
</reference>
<dbReference type="PROSITE" id="PS00444">
    <property type="entry name" value="POLYPRENYL_SYNTHASE_2"/>
    <property type="match status" value="1"/>
</dbReference>
<dbReference type="GO" id="GO:0004337">
    <property type="term" value="F:(2E,6E)-farnesyl diphosphate synthase activity"/>
    <property type="evidence" value="ECO:0007669"/>
    <property type="project" value="UniProtKB-EC"/>
</dbReference>
<reference evidence="8 9" key="1">
    <citation type="submission" date="2024-05" db="EMBL/GenBank/DDBJ databases">
        <authorList>
            <consortium name="Candidatus Magnetaquicoccaceae bacterium FCR-1 genome sequencing consortium"/>
            <person name="Shimoshige H."/>
            <person name="Shimamura S."/>
            <person name="Taoka A."/>
            <person name="Kobayashi H."/>
            <person name="Maekawa T."/>
        </authorList>
    </citation>
    <scope>NUCLEOTIDE SEQUENCE [LARGE SCALE GENOMIC DNA]</scope>
    <source>
        <strain evidence="8 9">FCR-1</strain>
    </source>
</reference>
<dbReference type="Gene3D" id="1.10.600.10">
    <property type="entry name" value="Farnesyl Diphosphate Synthase"/>
    <property type="match status" value="1"/>
</dbReference>
<dbReference type="Pfam" id="PF00348">
    <property type="entry name" value="polyprenyl_synt"/>
    <property type="match status" value="1"/>
</dbReference>
<dbReference type="EC" id="2.5.1.10" evidence="8"/>
<dbReference type="NCBIfam" id="NF045485">
    <property type="entry name" value="FPPsyn"/>
    <property type="match status" value="1"/>
</dbReference>
<evidence type="ECO:0000313" key="9">
    <source>
        <dbReference type="Proteomes" id="UP001628193"/>
    </source>
</evidence>
<dbReference type="SFLD" id="SFLDS00005">
    <property type="entry name" value="Isoprenoid_Synthase_Type_I"/>
    <property type="match status" value="1"/>
</dbReference>
<organism evidence="8 9">
    <name type="scientific">Candidatus Magnetaquiglobus chichijimensis</name>
    <dbReference type="NCBI Taxonomy" id="3141448"/>
    <lineage>
        <taxon>Bacteria</taxon>
        <taxon>Pseudomonadati</taxon>
        <taxon>Pseudomonadota</taxon>
        <taxon>Magnetococcia</taxon>
        <taxon>Magnetococcales</taxon>
        <taxon>Candidatus Magnetaquicoccaceae</taxon>
        <taxon>Candidatus Magnetaquiglobus</taxon>
    </lineage>
</organism>
<dbReference type="EMBL" id="BAAFGK010000002">
    <property type="protein sequence ID" value="GAB0056386.1"/>
    <property type="molecule type" value="Genomic_DNA"/>
</dbReference>
<keyword evidence="3 7" id="KW-0808">Transferase</keyword>
<comment type="similarity">
    <text evidence="2 7">Belongs to the FPP/GGPP synthase family.</text>
</comment>
<evidence type="ECO:0000256" key="5">
    <source>
        <dbReference type="ARBA" id="ARBA00022842"/>
    </source>
</evidence>
<dbReference type="PANTHER" id="PTHR43281:SF1">
    <property type="entry name" value="FARNESYL DIPHOSPHATE SYNTHASE"/>
    <property type="match status" value="1"/>
</dbReference>
<dbReference type="CDD" id="cd00685">
    <property type="entry name" value="Trans_IPPS_HT"/>
    <property type="match status" value="1"/>
</dbReference>
<dbReference type="InterPro" id="IPR033749">
    <property type="entry name" value="Polyprenyl_synt_CS"/>
</dbReference>
<comment type="caution">
    <text evidence="8">The sequence shown here is derived from an EMBL/GenBank/DDBJ whole genome shotgun (WGS) entry which is preliminary data.</text>
</comment>
<evidence type="ECO:0000256" key="4">
    <source>
        <dbReference type="ARBA" id="ARBA00022723"/>
    </source>
</evidence>
<dbReference type="PANTHER" id="PTHR43281">
    <property type="entry name" value="FARNESYL DIPHOSPHATE SYNTHASE"/>
    <property type="match status" value="1"/>
</dbReference>
<comment type="cofactor">
    <cofactor evidence="1">
        <name>Mg(2+)</name>
        <dbReference type="ChEBI" id="CHEBI:18420"/>
    </cofactor>
</comment>
<dbReference type="PROSITE" id="PS00723">
    <property type="entry name" value="POLYPRENYL_SYNTHASE_1"/>
    <property type="match status" value="1"/>
</dbReference>
<dbReference type="InterPro" id="IPR053378">
    <property type="entry name" value="Prenyl_diphosphate_synthase"/>
</dbReference>
<accession>A0ABQ0C665</accession>
<dbReference type="SUPFAM" id="SSF48576">
    <property type="entry name" value="Terpenoid synthases"/>
    <property type="match status" value="1"/>
</dbReference>
<dbReference type="InterPro" id="IPR008949">
    <property type="entry name" value="Isoprenoid_synthase_dom_sf"/>
</dbReference>
<dbReference type="Proteomes" id="UP001628193">
    <property type="component" value="Unassembled WGS sequence"/>
</dbReference>
<proteinExistence type="inferred from homology"/>
<evidence type="ECO:0000313" key="8">
    <source>
        <dbReference type="EMBL" id="GAB0056386.1"/>
    </source>
</evidence>
<evidence type="ECO:0000256" key="2">
    <source>
        <dbReference type="ARBA" id="ARBA00006706"/>
    </source>
</evidence>
<evidence type="ECO:0000256" key="3">
    <source>
        <dbReference type="ARBA" id="ARBA00022679"/>
    </source>
</evidence>
<dbReference type="InterPro" id="IPR000092">
    <property type="entry name" value="Polyprenyl_synt"/>
</dbReference>
<protein>
    <submittedName>
        <fullName evidence="8">Farnesyl diphosphate synthase</fullName>
        <ecNumber evidence="8">2.5.1.10</ecNumber>
    </submittedName>
</protein>
<name>A0ABQ0C665_9PROT</name>
<keyword evidence="6" id="KW-0414">Isoprene biosynthesis</keyword>
<dbReference type="RefSeq" id="WP_420904258.1">
    <property type="nucleotide sequence ID" value="NZ_BAAFGK010000002.1"/>
</dbReference>
<keyword evidence="4" id="KW-0479">Metal-binding</keyword>
<keyword evidence="9" id="KW-1185">Reference proteome</keyword>
<evidence type="ECO:0000256" key="6">
    <source>
        <dbReference type="ARBA" id="ARBA00023229"/>
    </source>
</evidence>
<dbReference type="SFLD" id="SFLDG01017">
    <property type="entry name" value="Polyprenyl_Transferase_Like"/>
    <property type="match status" value="1"/>
</dbReference>
<evidence type="ECO:0000256" key="1">
    <source>
        <dbReference type="ARBA" id="ARBA00001946"/>
    </source>
</evidence>
<gene>
    <name evidence="8" type="ORF">SIID45300_00692</name>
</gene>
<evidence type="ECO:0000256" key="7">
    <source>
        <dbReference type="RuleBase" id="RU004466"/>
    </source>
</evidence>
<keyword evidence="5" id="KW-0460">Magnesium</keyword>